<keyword evidence="5" id="KW-0560">Oxidoreductase</keyword>
<keyword evidence="2" id="KW-0408">Iron</keyword>
<evidence type="ECO:0000256" key="2">
    <source>
        <dbReference type="ARBA" id="ARBA00023004"/>
    </source>
</evidence>
<dbReference type="EMBL" id="CACRTR010000016">
    <property type="protein sequence ID" value="VYU61124.1"/>
    <property type="molecule type" value="Genomic_DNA"/>
</dbReference>
<dbReference type="PANTHER" id="PTHR42827">
    <property type="entry name" value="IRON-SULFUR CLUSTER-BINDING PROTEIN-RELATED"/>
    <property type="match status" value="1"/>
</dbReference>
<dbReference type="GO" id="GO:0051536">
    <property type="term" value="F:iron-sulfur cluster binding"/>
    <property type="evidence" value="ECO:0007669"/>
    <property type="project" value="UniProtKB-KW"/>
</dbReference>
<keyword evidence="1" id="KW-0479">Metal-binding</keyword>
<evidence type="ECO:0000256" key="1">
    <source>
        <dbReference type="ARBA" id="ARBA00022723"/>
    </source>
</evidence>
<accession>A0A6N3G9L8</accession>
<protein>
    <submittedName>
        <fullName evidence="5">Epoxyqueuosine reductase</fullName>
        <ecNumber evidence="5">1.1.-.-</ecNumber>
    </submittedName>
</protein>
<evidence type="ECO:0000313" key="5">
    <source>
        <dbReference type="EMBL" id="VYU61124.1"/>
    </source>
</evidence>
<keyword evidence="3" id="KW-0411">Iron-sulfur</keyword>
<dbReference type="InterPro" id="IPR017900">
    <property type="entry name" value="4Fe4S_Fe_S_CS"/>
</dbReference>
<dbReference type="AlphaFoldDB" id="A0A6N3G9L8"/>
<proteinExistence type="predicted"/>
<dbReference type="PANTHER" id="PTHR42827:SF1">
    <property type="entry name" value="IRON-SULFUR CLUSTER-BINDING PROTEIN"/>
    <property type="match status" value="1"/>
</dbReference>
<name>A0A6N3G9L8_EUBLI</name>
<dbReference type="InterPro" id="IPR017896">
    <property type="entry name" value="4Fe4S_Fe-S-bd"/>
</dbReference>
<dbReference type="SUPFAM" id="SSF46548">
    <property type="entry name" value="alpha-helical ferredoxin"/>
    <property type="match status" value="1"/>
</dbReference>
<organism evidence="5">
    <name type="scientific">Eubacterium limosum</name>
    <dbReference type="NCBI Taxonomy" id="1736"/>
    <lineage>
        <taxon>Bacteria</taxon>
        <taxon>Bacillati</taxon>
        <taxon>Bacillota</taxon>
        <taxon>Clostridia</taxon>
        <taxon>Eubacteriales</taxon>
        <taxon>Eubacteriaceae</taxon>
        <taxon>Eubacterium</taxon>
    </lineage>
</organism>
<dbReference type="Gene3D" id="3.30.70.20">
    <property type="match status" value="1"/>
</dbReference>
<reference evidence="5" key="1">
    <citation type="submission" date="2019-11" db="EMBL/GenBank/DDBJ databases">
        <authorList>
            <person name="Feng L."/>
        </authorList>
    </citation>
    <scope>NUCLEOTIDE SEQUENCE</scope>
    <source>
        <strain evidence="5">ElimosumLFYP34</strain>
    </source>
</reference>
<dbReference type="EC" id="1.1.-.-" evidence="5"/>
<dbReference type="PROSITE" id="PS51379">
    <property type="entry name" value="4FE4S_FER_2"/>
    <property type="match status" value="1"/>
</dbReference>
<dbReference type="GO" id="GO:0046872">
    <property type="term" value="F:metal ion binding"/>
    <property type="evidence" value="ECO:0007669"/>
    <property type="project" value="UniProtKB-KW"/>
</dbReference>
<sequence>MNPLNEKIEALGKGLGAAQVGFADLCGLPDGLNLGYPGAVSVVVRLSKGILAQMDDAPTATYFSHYRIVNRLIDEITLRVALALEEGGAMAVAVPASQSLPSVKGENPYRGLFAHKTAAVIAGMGWIGKSALFIHRDYGPAVRLGTVLTDAPLDIVAALGKSECGGCQDCVKACPSMSIEGTIWEPGMERSYLLDAHSCSEYMKEAYQHIGRGSVCGLCMVSCPHFRKNLCALKKEK</sequence>
<evidence type="ECO:0000256" key="3">
    <source>
        <dbReference type="ARBA" id="ARBA00023014"/>
    </source>
</evidence>
<evidence type="ECO:0000259" key="4">
    <source>
        <dbReference type="PROSITE" id="PS51379"/>
    </source>
</evidence>
<gene>
    <name evidence="5" type="primary">queG_3</name>
    <name evidence="5" type="ORF">ELLFYP34_03792</name>
</gene>
<dbReference type="Pfam" id="PF13484">
    <property type="entry name" value="Fer4_16"/>
    <property type="match status" value="1"/>
</dbReference>
<dbReference type="GO" id="GO:0016491">
    <property type="term" value="F:oxidoreductase activity"/>
    <property type="evidence" value="ECO:0007669"/>
    <property type="project" value="UniProtKB-KW"/>
</dbReference>
<dbReference type="PROSITE" id="PS00198">
    <property type="entry name" value="4FE4S_FER_1"/>
    <property type="match status" value="1"/>
</dbReference>
<feature type="domain" description="4Fe-4S ferredoxin-type" evidence="4">
    <location>
        <begin position="155"/>
        <end position="185"/>
    </location>
</feature>